<comment type="caution">
    <text evidence="7">The sequence shown here is derived from an EMBL/GenBank/DDBJ whole genome shotgun (WGS) entry which is preliminary data.</text>
</comment>
<keyword evidence="1" id="KW-0805">Transcription regulation</keyword>
<dbReference type="InterPro" id="IPR029016">
    <property type="entry name" value="GAF-like_dom_sf"/>
</dbReference>
<dbReference type="SUPFAM" id="SSF46785">
    <property type="entry name" value="Winged helix' DNA-binding domain"/>
    <property type="match status" value="1"/>
</dbReference>
<evidence type="ECO:0000256" key="3">
    <source>
        <dbReference type="ARBA" id="ARBA00023163"/>
    </source>
</evidence>
<organism evidence="7 8">
    <name type="scientific">Cryobacterium glaciale</name>
    <dbReference type="NCBI Taxonomy" id="1259145"/>
    <lineage>
        <taxon>Bacteria</taxon>
        <taxon>Bacillati</taxon>
        <taxon>Actinomycetota</taxon>
        <taxon>Actinomycetes</taxon>
        <taxon>Micrococcales</taxon>
        <taxon>Microbacteriaceae</taxon>
        <taxon>Cryobacterium</taxon>
    </lineage>
</organism>
<dbReference type="Gene3D" id="3.30.450.40">
    <property type="match status" value="1"/>
</dbReference>
<keyword evidence="2" id="KW-0238">DNA-binding</keyword>
<dbReference type="GO" id="GO:0045892">
    <property type="term" value="P:negative regulation of DNA-templated transcription"/>
    <property type="evidence" value="ECO:0007669"/>
    <property type="project" value="TreeGrafter"/>
</dbReference>
<protein>
    <recommendedName>
        <fullName evidence="9">IclR family transcriptional regulator</fullName>
    </recommendedName>
</protein>
<accession>A0A4R8UT52</accession>
<evidence type="ECO:0008006" key="9">
    <source>
        <dbReference type="Google" id="ProtNLM"/>
    </source>
</evidence>
<evidence type="ECO:0000256" key="2">
    <source>
        <dbReference type="ARBA" id="ARBA00023125"/>
    </source>
</evidence>
<dbReference type="SMART" id="SM00346">
    <property type="entry name" value="HTH_ICLR"/>
    <property type="match status" value="1"/>
</dbReference>
<evidence type="ECO:0000259" key="5">
    <source>
        <dbReference type="PROSITE" id="PS51077"/>
    </source>
</evidence>
<dbReference type="PANTHER" id="PTHR30136">
    <property type="entry name" value="HELIX-TURN-HELIX TRANSCRIPTIONAL REGULATOR, ICLR FAMILY"/>
    <property type="match status" value="1"/>
</dbReference>
<feature type="domain" description="IclR-ED" evidence="6">
    <location>
        <begin position="73"/>
        <end position="247"/>
    </location>
</feature>
<evidence type="ECO:0000313" key="8">
    <source>
        <dbReference type="Proteomes" id="UP000298173"/>
    </source>
</evidence>
<feature type="region of interest" description="Disordered" evidence="4">
    <location>
        <begin position="250"/>
        <end position="273"/>
    </location>
</feature>
<evidence type="ECO:0000259" key="6">
    <source>
        <dbReference type="PROSITE" id="PS51078"/>
    </source>
</evidence>
<dbReference type="AlphaFoldDB" id="A0A4R8UT52"/>
<dbReference type="EMBL" id="SOEY01000030">
    <property type="protein sequence ID" value="TFB69770.1"/>
    <property type="molecule type" value="Genomic_DNA"/>
</dbReference>
<sequence>MENSGIPVPGKSVTERAFAVLMSFDMAHRSMTLSQISRRSGLPVATTFRLLNHLEGISAVQRDVGGRYAIGAKIWELGILAPAHDVIGMGTRPLLVRLAVKTSMMVRVFVYNGQNALCVEEVLANGASAPGSGPGTVLSLTESAVGQILMVGMSQAARVALPLTRTQYQHVEERVASVGDRGWALRTSKSGSVEYAVPIIVDARPPMALSLSTPPGASESDGRQIPLEKLIPELRGVARGIAAILASATTSEQSKSFITGPARLEKGEDPSHE</sequence>
<dbReference type="PROSITE" id="PS51077">
    <property type="entry name" value="HTH_ICLR"/>
    <property type="match status" value="1"/>
</dbReference>
<dbReference type="InterPro" id="IPR014757">
    <property type="entry name" value="Tscrpt_reg_IclR_C"/>
</dbReference>
<evidence type="ECO:0000256" key="4">
    <source>
        <dbReference type="SAM" id="MobiDB-lite"/>
    </source>
</evidence>
<evidence type="ECO:0000256" key="1">
    <source>
        <dbReference type="ARBA" id="ARBA00023015"/>
    </source>
</evidence>
<dbReference type="PROSITE" id="PS51078">
    <property type="entry name" value="ICLR_ED"/>
    <property type="match status" value="1"/>
</dbReference>
<dbReference type="InterPro" id="IPR005471">
    <property type="entry name" value="Tscrpt_reg_IclR_N"/>
</dbReference>
<dbReference type="InterPro" id="IPR050707">
    <property type="entry name" value="HTH_MetabolicPath_Reg"/>
</dbReference>
<dbReference type="GO" id="GO:0003677">
    <property type="term" value="F:DNA binding"/>
    <property type="evidence" value="ECO:0007669"/>
    <property type="project" value="UniProtKB-KW"/>
</dbReference>
<dbReference type="RefSeq" id="WP_134504315.1">
    <property type="nucleotide sequence ID" value="NZ_SOEY01000030.1"/>
</dbReference>
<dbReference type="GO" id="GO:0003700">
    <property type="term" value="F:DNA-binding transcription factor activity"/>
    <property type="evidence" value="ECO:0007669"/>
    <property type="project" value="TreeGrafter"/>
</dbReference>
<feature type="compositionally biased region" description="Basic and acidic residues" evidence="4">
    <location>
        <begin position="263"/>
        <end position="273"/>
    </location>
</feature>
<keyword evidence="8" id="KW-1185">Reference proteome</keyword>
<dbReference type="InterPro" id="IPR036388">
    <property type="entry name" value="WH-like_DNA-bd_sf"/>
</dbReference>
<evidence type="ECO:0000313" key="7">
    <source>
        <dbReference type="EMBL" id="TFB69770.1"/>
    </source>
</evidence>
<dbReference type="Gene3D" id="1.10.10.10">
    <property type="entry name" value="Winged helix-like DNA-binding domain superfamily/Winged helix DNA-binding domain"/>
    <property type="match status" value="1"/>
</dbReference>
<proteinExistence type="predicted"/>
<dbReference type="Pfam" id="PF09339">
    <property type="entry name" value="HTH_IclR"/>
    <property type="match status" value="1"/>
</dbReference>
<reference evidence="7 8" key="1">
    <citation type="submission" date="2019-03" db="EMBL/GenBank/DDBJ databases">
        <title>Genomics of glacier-inhabiting Cryobacterium strains.</title>
        <authorList>
            <person name="Liu Q."/>
            <person name="Xin Y.-H."/>
        </authorList>
    </citation>
    <scope>NUCLEOTIDE SEQUENCE [LARGE SCALE GENOMIC DNA]</scope>
    <source>
        <strain evidence="7 8">HLT2-23</strain>
    </source>
</reference>
<gene>
    <name evidence="7" type="ORF">E3O06_15795</name>
</gene>
<dbReference type="OrthoDB" id="4068713at2"/>
<dbReference type="Proteomes" id="UP000298173">
    <property type="component" value="Unassembled WGS sequence"/>
</dbReference>
<dbReference type="InterPro" id="IPR036390">
    <property type="entry name" value="WH_DNA-bd_sf"/>
</dbReference>
<dbReference type="SUPFAM" id="SSF55781">
    <property type="entry name" value="GAF domain-like"/>
    <property type="match status" value="1"/>
</dbReference>
<dbReference type="PANTHER" id="PTHR30136:SF24">
    <property type="entry name" value="HTH-TYPE TRANSCRIPTIONAL REPRESSOR ALLR"/>
    <property type="match status" value="1"/>
</dbReference>
<feature type="domain" description="HTH iclR-type" evidence="5">
    <location>
        <begin position="11"/>
        <end position="72"/>
    </location>
</feature>
<name>A0A4R8UT52_9MICO</name>
<keyword evidence="3" id="KW-0804">Transcription</keyword>